<dbReference type="STRING" id="1122252.SAMN05660443_0038"/>
<accession>A0A1I1DRT5</accession>
<dbReference type="Gene3D" id="3.60.110.10">
    <property type="entry name" value="Carbon-nitrogen hydrolase"/>
    <property type="match status" value="1"/>
</dbReference>
<dbReference type="PANTHER" id="PTHR43674:SF2">
    <property type="entry name" value="BETA-UREIDOPROPIONASE"/>
    <property type="match status" value="1"/>
</dbReference>
<sequence length="260" mass="29171">MRLALAQETPPVSVDAALERLEQLCFQANQAGADLLLTPEMSLTGYQLRLDELQDWSETPLLGPLTNRASELAKKYHLAVVVGYPERSSYLYPYNSALLLSNEGEPLLNYRKTHLFGELDRCRFQAGEQLMKPINLHGWSVNLAICYDVEFPEVVRSLALKATQLLLVPTANMHPYTSIPLRQIPVRAEENGICLAYANYTGREGQLEFCGLSCVCDSCGKDLGRLNALPDLLIVDLDTEQLLNSRHATYLADRRPELYD</sequence>
<dbReference type="EMBL" id="FOLH01000001">
    <property type="protein sequence ID" value="SFB77554.1"/>
    <property type="molecule type" value="Genomic_DNA"/>
</dbReference>
<keyword evidence="1 3" id="KW-0378">Hydrolase</keyword>
<dbReference type="Proteomes" id="UP000199058">
    <property type="component" value="Unassembled WGS sequence"/>
</dbReference>
<dbReference type="SUPFAM" id="SSF56317">
    <property type="entry name" value="Carbon-nitrogen hydrolase"/>
    <property type="match status" value="1"/>
</dbReference>
<evidence type="ECO:0000313" key="4">
    <source>
        <dbReference type="Proteomes" id="UP000199058"/>
    </source>
</evidence>
<dbReference type="GO" id="GO:0050126">
    <property type="term" value="F:N-carbamoylputrescine amidase activity"/>
    <property type="evidence" value="ECO:0007669"/>
    <property type="project" value="TreeGrafter"/>
</dbReference>
<feature type="domain" description="CN hydrolase" evidence="2">
    <location>
        <begin position="1"/>
        <end position="239"/>
    </location>
</feature>
<dbReference type="InterPro" id="IPR036526">
    <property type="entry name" value="C-N_Hydrolase_sf"/>
</dbReference>
<keyword evidence="4" id="KW-1185">Reference proteome</keyword>
<evidence type="ECO:0000256" key="1">
    <source>
        <dbReference type="ARBA" id="ARBA00022801"/>
    </source>
</evidence>
<dbReference type="AlphaFoldDB" id="A0A1I1DRT5"/>
<proteinExistence type="predicted"/>
<reference evidence="3 4" key="1">
    <citation type="submission" date="2016-10" db="EMBL/GenBank/DDBJ databases">
        <authorList>
            <person name="de Groot N.N."/>
        </authorList>
    </citation>
    <scope>NUCLEOTIDE SEQUENCE [LARGE SCALE GENOMIC DNA]</scope>
    <source>
        <strain evidence="3 4">DSM 18438</strain>
    </source>
</reference>
<dbReference type="InterPro" id="IPR044083">
    <property type="entry name" value="RamA-like"/>
</dbReference>
<gene>
    <name evidence="3" type="ORF">SAMN05660443_0038</name>
</gene>
<dbReference type="InterPro" id="IPR003010">
    <property type="entry name" value="C-N_Hydrolase"/>
</dbReference>
<evidence type="ECO:0000259" key="2">
    <source>
        <dbReference type="PROSITE" id="PS50263"/>
    </source>
</evidence>
<dbReference type="GO" id="GO:0033388">
    <property type="term" value="P:putrescine biosynthetic process from arginine"/>
    <property type="evidence" value="ECO:0007669"/>
    <property type="project" value="TreeGrafter"/>
</dbReference>
<dbReference type="RefSeq" id="WP_091957503.1">
    <property type="nucleotide sequence ID" value="NZ_FOLH01000001.1"/>
</dbReference>
<protein>
    <submittedName>
        <fullName evidence="3">Predicted amidohydrolase</fullName>
    </submittedName>
</protein>
<evidence type="ECO:0000313" key="3">
    <source>
        <dbReference type="EMBL" id="SFB77554.1"/>
    </source>
</evidence>
<name>A0A1I1DRT5_9GAMM</name>
<dbReference type="OrthoDB" id="9811121at2"/>
<dbReference type="PROSITE" id="PS50263">
    <property type="entry name" value="CN_HYDROLASE"/>
    <property type="match status" value="1"/>
</dbReference>
<dbReference type="CDD" id="cd07576">
    <property type="entry name" value="R-amidase_like"/>
    <property type="match status" value="1"/>
</dbReference>
<organism evidence="3 4">
    <name type="scientific">Marinospirillum celere</name>
    <dbReference type="NCBI Taxonomy" id="1122252"/>
    <lineage>
        <taxon>Bacteria</taxon>
        <taxon>Pseudomonadati</taxon>
        <taxon>Pseudomonadota</taxon>
        <taxon>Gammaproteobacteria</taxon>
        <taxon>Oceanospirillales</taxon>
        <taxon>Oceanospirillaceae</taxon>
        <taxon>Marinospirillum</taxon>
    </lineage>
</organism>
<dbReference type="PANTHER" id="PTHR43674">
    <property type="entry name" value="NITRILASE C965.09-RELATED"/>
    <property type="match status" value="1"/>
</dbReference>
<dbReference type="InterPro" id="IPR050345">
    <property type="entry name" value="Aliph_Amidase/BUP"/>
</dbReference>
<dbReference type="Pfam" id="PF00795">
    <property type="entry name" value="CN_hydrolase"/>
    <property type="match status" value="1"/>
</dbReference>